<comment type="subcellular location">
    <subcellularLocation>
        <location evidence="1">Membrane</location>
        <topology evidence="1">Multi-pass membrane protein</topology>
    </subcellularLocation>
</comment>
<evidence type="ECO:0000256" key="6">
    <source>
        <dbReference type="ARBA" id="ARBA00023136"/>
    </source>
</evidence>
<keyword evidence="7" id="KW-0325">Glycoprotein</keyword>
<proteinExistence type="predicted"/>
<accession>A0ABU1AUK3</accession>
<evidence type="ECO:0000256" key="5">
    <source>
        <dbReference type="ARBA" id="ARBA00022989"/>
    </source>
</evidence>
<feature type="transmembrane region" description="Helical" evidence="8">
    <location>
        <begin position="50"/>
        <end position="76"/>
    </location>
</feature>
<evidence type="ECO:0000256" key="7">
    <source>
        <dbReference type="ARBA" id="ARBA00023180"/>
    </source>
</evidence>
<evidence type="ECO:0000256" key="8">
    <source>
        <dbReference type="SAM" id="Phobius"/>
    </source>
</evidence>
<feature type="transmembrane region" description="Helical" evidence="8">
    <location>
        <begin position="12"/>
        <end position="30"/>
    </location>
</feature>
<keyword evidence="5 8" id="KW-1133">Transmembrane helix</keyword>
<evidence type="ECO:0000313" key="9">
    <source>
        <dbReference type="EMBL" id="MDQ8207844.1"/>
    </source>
</evidence>
<dbReference type="PROSITE" id="PS00714">
    <property type="entry name" value="NA_DICARBOXYL_SYMP_2"/>
    <property type="match status" value="1"/>
</dbReference>
<dbReference type="InterPro" id="IPR001991">
    <property type="entry name" value="Na-dicarboxylate_symporter"/>
</dbReference>
<dbReference type="RefSeq" id="WP_308950151.1">
    <property type="nucleotide sequence ID" value="NZ_JARXHW010000020.1"/>
</dbReference>
<evidence type="ECO:0000256" key="3">
    <source>
        <dbReference type="ARBA" id="ARBA00022692"/>
    </source>
</evidence>
<keyword evidence="3 8" id="KW-0812">Transmembrane</keyword>
<comment type="caution">
    <text evidence="9">The sequence shown here is derived from an EMBL/GenBank/DDBJ whole genome shotgun (WGS) entry which is preliminary data.</text>
</comment>
<protein>
    <submittedName>
        <fullName evidence="9">Dicarboxylate/amino acid:cation symporter</fullName>
    </submittedName>
</protein>
<keyword evidence="2" id="KW-0813">Transport</keyword>
<dbReference type="EMBL" id="JARXHW010000020">
    <property type="protein sequence ID" value="MDQ8207844.1"/>
    <property type="molecule type" value="Genomic_DNA"/>
</dbReference>
<evidence type="ECO:0000256" key="1">
    <source>
        <dbReference type="ARBA" id="ARBA00004141"/>
    </source>
</evidence>
<dbReference type="PANTHER" id="PTHR11958:SF63">
    <property type="entry name" value="AMINO ACID TRANSPORTER"/>
    <property type="match status" value="1"/>
</dbReference>
<dbReference type="PANTHER" id="PTHR11958">
    <property type="entry name" value="SODIUM/DICARBOXYLATE SYMPORTER-RELATED"/>
    <property type="match status" value="1"/>
</dbReference>
<feature type="transmembrane region" description="Helical" evidence="8">
    <location>
        <begin position="88"/>
        <end position="109"/>
    </location>
</feature>
<feature type="transmembrane region" description="Helical" evidence="8">
    <location>
        <begin position="379"/>
        <end position="400"/>
    </location>
</feature>
<keyword evidence="4" id="KW-0769">Symport</keyword>
<dbReference type="Proteomes" id="UP001225316">
    <property type="component" value="Unassembled WGS sequence"/>
</dbReference>
<keyword evidence="6 8" id="KW-0472">Membrane</keyword>
<dbReference type="Gene3D" id="1.10.3860.10">
    <property type="entry name" value="Sodium:dicarboxylate symporter"/>
    <property type="match status" value="1"/>
</dbReference>
<name>A0ABU1AUK3_9BACT</name>
<evidence type="ECO:0000313" key="10">
    <source>
        <dbReference type="Proteomes" id="UP001225316"/>
    </source>
</evidence>
<gene>
    <name evidence="9" type="ORF">QEH52_10005</name>
</gene>
<feature type="transmembrane region" description="Helical" evidence="8">
    <location>
        <begin position="241"/>
        <end position="267"/>
    </location>
</feature>
<evidence type="ECO:0000256" key="2">
    <source>
        <dbReference type="ARBA" id="ARBA00022448"/>
    </source>
</evidence>
<reference evidence="9 10" key="1">
    <citation type="submission" date="2023-04" db="EMBL/GenBank/DDBJ databases">
        <title>A novel bacteria isolated from coastal sediment.</title>
        <authorList>
            <person name="Liu X.-J."/>
            <person name="Du Z.-J."/>
        </authorList>
    </citation>
    <scope>NUCLEOTIDE SEQUENCE [LARGE SCALE GENOMIC DNA]</scope>
    <source>
        <strain evidence="9 10">SDUM461003</strain>
    </source>
</reference>
<feature type="transmembrane region" description="Helical" evidence="8">
    <location>
        <begin position="162"/>
        <end position="183"/>
    </location>
</feature>
<dbReference type="InterPro" id="IPR036458">
    <property type="entry name" value="Na:dicarbo_symporter_sf"/>
</dbReference>
<evidence type="ECO:0000256" key="4">
    <source>
        <dbReference type="ARBA" id="ARBA00022847"/>
    </source>
</evidence>
<organism evidence="9 10">
    <name type="scientific">Thalassobacterium maritimum</name>
    <dbReference type="NCBI Taxonomy" id="3041265"/>
    <lineage>
        <taxon>Bacteria</taxon>
        <taxon>Pseudomonadati</taxon>
        <taxon>Verrucomicrobiota</taxon>
        <taxon>Opitutia</taxon>
        <taxon>Puniceicoccales</taxon>
        <taxon>Coraliomargaritaceae</taxon>
        <taxon>Thalassobacterium</taxon>
    </lineage>
</organism>
<dbReference type="InterPro" id="IPR018107">
    <property type="entry name" value="Na-dicarboxylate_symporter_CS"/>
</dbReference>
<sequence>MTTNPIRWKLHWQILLSLVLTILFGAWILPHTSEGFSAGAISFCQFIGKLFMNALKMVIVPLIVASIISGVMHLGAEKGVGRMGFKTFAYYTFSGAAAVIIGLIVVNIIQPGDVNPETATAMLGSGAETSVSQGLMSKVEGRSSSDLFDIFLRMFPANIVDAATSNGQLLGVITFSILFGAFIGKLKPAQRETQQKFWESAQEVMLLLTDFIIRFAPIGVFGLVVPVIFETDLGDLFGTLAWFFITVLLALTLHFLISMGLVLKFVAKVNPITHYKEMAPVLLTAFSTASSSATLPLTIDTVEERAGVSKKTCSFTLPLGATVNMDGTALYECVVVLFIAQLYASTGQVALGLGDQLLVVFLALTTSIGVAGIPAASLVAIAVILPAVGLPVEAIGVVWLTDRILDMCRTGVNVFSDTVGAVAIAATEGEKPYQNLED</sequence>
<dbReference type="PRINTS" id="PR00173">
    <property type="entry name" value="EDTRNSPORT"/>
</dbReference>
<feature type="transmembrane region" description="Helical" evidence="8">
    <location>
        <begin position="204"/>
        <end position="229"/>
    </location>
</feature>
<dbReference type="SUPFAM" id="SSF118215">
    <property type="entry name" value="Proton glutamate symport protein"/>
    <property type="match status" value="1"/>
</dbReference>
<dbReference type="InterPro" id="IPR050746">
    <property type="entry name" value="DAACS"/>
</dbReference>
<keyword evidence="10" id="KW-1185">Reference proteome</keyword>
<feature type="transmembrane region" description="Helical" evidence="8">
    <location>
        <begin position="357"/>
        <end position="373"/>
    </location>
</feature>
<dbReference type="Pfam" id="PF00375">
    <property type="entry name" value="SDF"/>
    <property type="match status" value="1"/>
</dbReference>